<dbReference type="EMBL" id="JAESHT010000006">
    <property type="protein sequence ID" value="MBL3673651.1"/>
    <property type="molecule type" value="Genomic_DNA"/>
</dbReference>
<feature type="domain" description="DUF3772" evidence="11">
    <location>
        <begin position="123"/>
        <end position="178"/>
    </location>
</feature>
<feature type="transmembrane region" description="Helical" evidence="8">
    <location>
        <begin position="278"/>
        <end position="297"/>
    </location>
</feature>
<comment type="similarity">
    <text evidence="2">Belongs to the MscS (TC 1.A.23) family.</text>
</comment>
<dbReference type="InterPro" id="IPR006686">
    <property type="entry name" value="MscS_channel_CS"/>
</dbReference>
<evidence type="ECO:0000256" key="8">
    <source>
        <dbReference type="SAM" id="Phobius"/>
    </source>
</evidence>
<name>A0ABS1S4L7_9RHOB</name>
<comment type="caution">
    <text evidence="13">The sequence shown here is derived from an EMBL/GenBank/DDBJ whole genome shotgun (WGS) entry which is preliminary data.</text>
</comment>
<keyword evidence="6 8" id="KW-0472">Membrane</keyword>
<dbReference type="SUPFAM" id="SSF50182">
    <property type="entry name" value="Sm-like ribonucleoproteins"/>
    <property type="match status" value="1"/>
</dbReference>
<dbReference type="PROSITE" id="PS01246">
    <property type="entry name" value="UPF0003"/>
    <property type="match status" value="1"/>
</dbReference>
<evidence type="ECO:0000259" key="12">
    <source>
        <dbReference type="Pfam" id="PF21082"/>
    </source>
</evidence>
<dbReference type="InterPro" id="IPR011014">
    <property type="entry name" value="MscS_channel_TM-2"/>
</dbReference>
<keyword evidence="9" id="KW-0732">Signal</keyword>
<feature type="transmembrane region" description="Helical" evidence="8">
    <location>
        <begin position="589"/>
        <end position="618"/>
    </location>
</feature>
<feature type="domain" description="Mechanosensitive ion channel MscS" evidence="10">
    <location>
        <begin position="605"/>
        <end position="672"/>
    </location>
</feature>
<dbReference type="SUPFAM" id="SSF82861">
    <property type="entry name" value="Mechanosensitive channel protein MscS (YggB), transmembrane region"/>
    <property type="match status" value="1"/>
</dbReference>
<organism evidence="13 14">
    <name type="scientific">Paracoccus aerius</name>
    <dbReference type="NCBI Taxonomy" id="1915382"/>
    <lineage>
        <taxon>Bacteria</taxon>
        <taxon>Pseudomonadati</taxon>
        <taxon>Pseudomonadota</taxon>
        <taxon>Alphaproteobacteria</taxon>
        <taxon>Rhodobacterales</taxon>
        <taxon>Paracoccaceae</taxon>
        <taxon>Paracoccus</taxon>
    </lineage>
</organism>
<evidence type="ECO:0000256" key="1">
    <source>
        <dbReference type="ARBA" id="ARBA00004651"/>
    </source>
</evidence>
<dbReference type="Pfam" id="PF21082">
    <property type="entry name" value="MS_channel_3rd"/>
    <property type="match status" value="1"/>
</dbReference>
<dbReference type="InterPro" id="IPR006685">
    <property type="entry name" value="MscS_channel_2nd"/>
</dbReference>
<dbReference type="Pfam" id="PF12607">
    <property type="entry name" value="DUF3772"/>
    <property type="match status" value="1"/>
</dbReference>
<feature type="transmembrane region" description="Helical" evidence="8">
    <location>
        <begin position="236"/>
        <end position="258"/>
    </location>
</feature>
<dbReference type="InterPro" id="IPR023408">
    <property type="entry name" value="MscS_beta-dom_sf"/>
</dbReference>
<dbReference type="PANTHER" id="PTHR30347:SF1">
    <property type="entry name" value="MECHANOSENSITIVE CHANNEL MSCK"/>
    <property type="match status" value="1"/>
</dbReference>
<feature type="transmembrane region" description="Helical" evidence="8">
    <location>
        <begin position="318"/>
        <end position="340"/>
    </location>
</feature>
<evidence type="ECO:0000256" key="2">
    <source>
        <dbReference type="ARBA" id="ARBA00008017"/>
    </source>
</evidence>
<feature type="transmembrane region" description="Helical" evidence="8">
    <location>
        <begin position="431"/>
        <end position="449"/>
    </location>
</feature>
<evidence type="ECO:0000256" key="5">
    <source>
        <dbReference type="ARBA" id="ARBA00022989"/>
    </source>
</evidence>
<dbReference type="InterPro" id="IPR022249">
    <property type="entry name" value="DUF3772"/>
</dbReference>
<sequence>MIRAFLAVVLTVLTLHVSPAWAQEPTVPNYQTWERVATQSEELAGNADTPAAQLNDIRARVVEWRRQFEDAQGINADRIATVEGQIASLGPAPAEGATEPEDIAARRAELQAQLAELQAPRLAAVEAFSRADALIRRIDQVLSERQVSELARLSTSPVLPGNWLLAASETTRLVNGIWENTGQRINERATWNEIRPRLPQVAGYLIAALLLLTLGRHWVETLPSRLSARAMDYSRAVVAFVVSLAQIVLPMIGIYLLISALTATEIFGPWTRPFLDALPVAAVILFGAAWLARQLFPTKSVAYDTLNVPPEKRQNARWLINSLALALAVHHVASVAFLPLSGLAERNARLERVPLDFAEGAAVVWHFVLIVIAGALLFKLGVILRRLKPWPDQPGASYRHRVLSFAGTLSRPLAIAAVIAAAIGYVNIGNLLIWPWIQTLAMLGLLILLQDFIADLFNMLKRGQEGARDGLAPLLIGFALVLLSIPIFLLIWGASGNELAEYWNRFRQGITLGGVRLSPGAVLMFLLVFAIGYSITRAVQGAMRTSVLPKTKLDPGGQNALVSGIGYIGIILAALLAITSAGINLSSFAIVAGALSVGIGFGLQNIVSNFVSGIILLIERPVGVGDWIGVGTQQGIVRRISVRSTQIETFDRQQVIIPNGDLITQQVTNWTRGSLMGRITITVSVAYGSDTRRVSQILREIAEDQPTVTIDPAPFVLFSGFGADGLNFSMYVVVTDVNGKGAVQNEINHRIVERFAEENIEIPYAQRDIWLRNPEALKASVPAPRLRSTPEEGDGVPADRKAVAEDETEAPASDRR</sequence>
<dbReference type="InterPro" id="IPR049278">
    <property type="entry name" value="MS_channel_C"/>
</dbReference>
<feature type="transmembrane region" description="Helical" evidence="8">
    <location>
        <begin position="470"/>
        <end position="495"/>
    </location>
</feature>
<dbReference type="InterPro" id="IPR010920">
    <property type="entry name" value="LSM_dom_sf"/>
</dbReference>
<evidence type="ECO:0000313" key="13">
    <source>
        <dbReference type="EMBL" id="MBL3673651.1"/>
    </source>
</evidence>
<dbReference type="Gene3D" id="1.10.287.1260">
    <property type="match status" value="1"/>
</dbReference>
<evidence type="ECO:0000256" key="6">
    <source>
        <dbReference type="ARBA" id="ARBA00023136"/>
    </source>
</evidence>
<feature type="domain" description="Mechanosensitive ion channel MscS C-terminal" evidence="12">
    <location>
        <begin position="679"/>
        <end position="762"/>
    </location>
</feature>
<feature type="signal peptide" evidence="9">
    <location>
        <begin position="1"/>
        <end position="22"/>
    </location>
</feature>
<reference evidence="13 14" key="1">
    <citation type="submission" date="2021-01" db="EMBL/GenBank/DDBJ databases">
        <title>011410 draft genome.</title>
        <authorList>
            <person name="Lang L."/>
        </authorList>
    </citation>
    <scope>NUCLEOTIDE SEQUENCE [LARGE SCALE GENOMIC DNA]</scope>
    <source>
        <strain evidence="13 14">KCTC 42845</strain>
    </source>
</reference>
<dbReference type="Gene3D" id="3.30.70.100">
    <property type="match status" value="1"/>
</dbReference>
<evidence type="ECO:0000259" key="10">
    <source>
        <dbReference type="Pfam" id="PF00924"/>
    </source>
</evidence>
<dbReference type="SUPFAM" id="SSF82689">
    <property type="entry name" value="Mechanosensitive channel protein MscS (YggB), C-terminal domain"/>
    <property type="match status" value="1"/>
</dbReference>
<feature type="transmembrane region" description="Helical" evidence="8">
    <location>
        <begin position="560"/>
        <end position="583"/>
    </location>
</feature>
<feature type="transmembrane region" description="Helical" evidence="8">
    <location>
        <begin position="515"/>
        <end position="539"/>
    </location>
</feature>
<gene>
    <name evidence="13" type="ORF">JL111_09145</name>
</gene>
<feature type="region of interest" description="Disordered" evidence="7">
    <location>
        <begin position="780"/>
        <end position="816"/>
    </location>
</feature>
<dbReference type="RefSeq" id="WP_191310041.1">
    <property type="nucleotide sequence ID" value="NZ_BNCL01000007.1"/>
</dbReference>
<proteinExistence type="inferred from homology"/>
<dbReference type="InterPro" id="IPR052702">
    <property type="entry name" value="MscS-like_channel"/>
</dbReference>
<evidence type="ECO:0000313" key="14">
    <source>
        <dbReference type="Proteomes" id="UP000644749"/>
    </source>
</evidence>
<evidence type="ECO:0000256" key="3">
    <source>
        <dbReference type="ARBA" id="ARBA00022475"/>
    </source>
</evidence>
<evidence type="ECO:0000256" key="7">
    <source>
        <dbReference type="SAM" id="MobiDB-lite"/>
    </source>
</evidence>
<keyword evidence="5 8" id="KW-1133">Transmembrane helix</keyword>
<comment type="subcellular location">
    <subcellularLocation>
        <location evidence="1">Cell membrane</location>
        <topology evidence="1">Multi-pass membrane protein</topology>
    </subcellularLocation>
</comment>
<protein>
    <submittedName>
        <fullName evidence="13">DUF3772 domain-containing protein</fullName>
    </submittedName>
</protein>
<dbReference type="PANTHER" id="PTHR30347">
    <property type="entry name" value="POTASSIUM CHANNEL RELATED"/>
    <property type="match status" value="1"/>
</dbReference>
<evidence type="ECO:0000256" key="9">
    <source>
        <dbReference type="SAM" id="SignalP"/>
    </source>
</evidence>
<accession>A0ABS1S4L7</accession>
<dbReference type="InterPro" id="IPR011066">
    <property type="entry name" value="MscS_channel_C_sf"/>
</dbReference>
<feature type="chain" id="PRO_5045126792" evidence="9">
    <location>
        <begin position="23"/>
        <end position="816"/>
    </location>
</feature>
<feature type="transmembrane region" description="Helical" evidence="8">
    <location>
        <begin position="360"/>
        <end position="382"/>
    </location>
</feature>
<dbReference type="Proteomes" id="UP000644749">
    <property type="component" value="Unassembled WGS sequence"/>
</dbReference>
<feature type="transmembrane region" description="Helical" evidence="8">
    <location>
        <begin position="198"/>
        <end position="215"/>
    </location>
</feature>
<keyword evidence="3" id="KW-1003">Cell membrane</keyword>
<evidence type="ECO:0000259" key="11">
    <source>
        <dbReference type="Pfam" id="PF12607"/>
    </source>
</evidence>
<feature type="transmembrane region" description="Helical" evidence="8">
    <location>
        <begin position="402"/>
        <end position="425"/>
    </location>
</feature>
<dbReference type="Pfam" id="PF00924">
    <property type="entry name" value="MS_channel_2nd"/>
    <property type="match status" value="1"/>
</dbReference>
<keyword evidence="14" id="KW-1185">Reference proteome</keyword>
<dbReference type="Gene3D" id="2.30.30.60">
    <property type="match status" value="1"/>
</dbReference>
<evidence type="ECO:0000256" key="4">
    <source>
        <dbReference type="ARBA" id="ARBA00022692"/>
    </source>
</evidence>
<keyword evidence="4 8" id="KW-0812">Transmembrane</keyword>